<feature type="domain" description="Metalloprotease TldD/E central" evidence="5">
    <location>
        <begin position="127"/>
        <end position="227"/>
    </location>
</feature>
<dbReference type="InterPro" id="IPR045570">
    <property type="entry name" value="Metalloprtase-TldD/E_cen_dom"/>
</dbReference>
<dbReference type="PANTHER" id="PTHR43421">
    <property type="entry name" value="METALLOPROTEASE PMBA"/>
    <property type="match status" value="1"/>
</dbReference>
<dbReference type="Pfam" id="PF01523">
    <property type="entry name" value="PmbA_TldD_1st"/>
    <property type="match status" value="1"/>
</dbReference>
<proteinExistence type="inferred from homology"/>
<dbReference type="InterPro" id="IPR047657">
    <property type="entry name" value="PmbA"/>
</dbReference>
<feature type="region of interest" description="Disordered" evidence="2">
    <location>
        <begin position="338"/>
        <end position="358"/>
    </location>
</feature>
<reference evidence="6" key="2">
    <citation type="submission" date="2023-01" db="EMBL/GenBank/DDBJ databases">
        <authorList>
            <person name="Sun Q."/>
            <person name="Evtushenko L."/>
        </authorList>
    </citation>
    <scope>NUCLEOTIDE SEQUENCE</scope>
    <source>
        <strain evidence="6">VKM B-1513</strain>
    </source>
</reference>
<dbReference type="InterPro" id="IPR002510">
    <property type="entry name" value="Metalloprtase-TldD/E_N"/>
</dbReference>
<evidence type="ECO:0000313" key="6">
    <source>
        <dbReference type="EMBL" id="GLK53041.1"/>
    </source>
</evidence>
<dbReference type="Gene3D" id="3.30.2290.10">
    <property type="entry name" value="PmbA/TldD superfamily"/>
    <property type="match status" value="1"/>
</dbReference>
<evidence type="ECO:0000259" key="5">
    <source>
        <dbReference type="Pfam" id="PF19290"/>
    </source>
</evidence>
<dbReference type="EMBL" id="BSFE01000007">
    <property type="protein sequence ID" value="GLK53041.1"/>
    <property type="molecule type" value="Genomic_DNA"/>
</dbReference>
<dbReference type="Proteomes" id="UP001143486">
    <property type="component" value="Unassembled WGS sequence"/>
</dbReference>
<dbReference type="GO" id="GO:0008237">
    <property type="term" value="F:metallopeptidase activity"/>
    <property type="evidence" value="ECO:0007669"/>
    <property type="project" value="InterPro"/>
</dbReference>
<evidence type="ECO:0000259" key="3">
    <source>
        <dbReference type="Pfam" id="PF01523"/>
    </source>
</evidence>
<evidence type="ECO:0000256" key="2">
    <source>
        <dbReference type="SAM" id="MobiDB-lite"/>
    </source>
</evidence>
<feature type="domain" description="Metalloprotease TldD/E N-terminal" evidence="3">
    <location>
        <begin position="32"/>
        <end position="96"/>
    </location>
</feature>
<evidence type="ECO:0000256" key="1">
    <source>
        <dbReference type="ARBA" id="ARBA00005836"/>
    </source>
</evidence>
<protein>
    <submittedName>
        <fullName evidence="6">Modulator protein</fullName>
    </submittedName>
</protein>
<dbReference type="SUPFAM" id="SSF111283">
    <property type="entry name" value="Putative modulator of DNA gyrase, PmbA/TldD"/>
    <property type="match status" value="1"/>
</dbReference>
<dbReference type="PANTHER" id="PTHR43421:SF1">
    <property type="entry name" value="METALLOPROTEASE PMBA"/>
    <property type="match status" value="1"/>
</dbReference>
<organism evidence="6 7">
    <name type="scientific">Maricaulis virginensis</name>
    <dbReference type="NCBI Taxonomy" id="144022"/>
    <lineage>
        <taxon>Bacteria</taxon>
        <taxon>Pseudomonadati</taxon>
        <taxon>Pseudomonadota</taxon>
        <taxon>Alphaproteobacteria</taxon>
        <taxon>Maricaulales</taxon>
        <taxon>Maricaulaceae</taxon>
        <taxon>Maricaulis</taxon>
    </lineage>
</organism>
<feature type="domain" description="Metalloprotease TldD/E C-terminal" evidence="4">
    <location>
        <begin position="236"/>
        <end position="452"/>
    </location>
</feature>
<dbReference type="GO" id="GO:0005829">
    <property type="term" value="C:cytosol"/>
    <property type="evidence" value="ECO:0007669"/>
    <property type="project" value="TreeGrafter"/>
</dbReference>
<dbReference type="AlphaFoldDB" id="A0A9W6IMI7"/>
<dbReference type="InterPro" id="IPR035068">
    <property type="entry name" value="TldD/PmbA_N"/>
</dbReference>
<comment type="similarity">
    <text evidence="1">Belongs to the peptidase U62 family.</text>
</comment>
<evidence type="ECO:0000313" key="7">
    <source>
        <dbReference type="Proteomes" id="UP001143486"/>
    </source>
</evidence>
<dbReference type="GO" id="GO:0006508">
    <property type="term" value="P:proteolysis"/>
    <property type="evidence" value="ECO:0007669"/>
    <property type="project" value="InterPro"/>
</dbReference>
<reference evidence="6" key="1">
    <citation type="journal article" date="2014" name="Int. J. Syst. Evol. Microbiol.">
        <title>Complete genome sequence of Corynebacterium casei LMG S-19264T (=DSM 44701T), isolated from a smear-ripened cheese.</title>
        <authorList>
            <consortium name="US DOE Joint Genome Institute (JGI-PGF)"/>
            <person name="Walter F."/>
            <person name="Albersmeier A."/>
            <person name="Kalinowski J."/>
            <person name="Ruckert C."/>
        </authorList>
    </citation>
    <scope>NUCLEOTIDE SEQUENCE</scope>
    <source>
        <strain evidence="6">VKM B-1513</strain>
    </source>
</reference>
<keyword evidence="7" id="KW-1185">Reference proteome</keyword>
<sequence>MTQAQSAPDAARLQEIAADLIARAKSAGADHAEASVAESRHTELSVRDGNLEDIERSESLDAGVRVFVGQRQAGVAFSDLSEQGRQFTVERAIAMARAAPEDPFAALADPERLCTNPPRLDLFEAVEWSPEELEAIANRVEKAARAIEGVTMTDTAFASYGQGAAAYATTTGFNSGWRKSQFGYGASVIAGKDGAMERDYAATSARRGADLKSPEEIGTEAGERAAQRVGPQKIKSGVMPVVFDRRVATAFLSAFCGAISGPSVARGVSFLRDKMGEKVFGDGIVIVDDPHRDWGHASCPFDGEGTVNARSNIIEDGRLTTWFLNSSAARQLALEPTGHARRNMGGPPGAGPTNLHLEPGQASRDELIAQAGDGLLVTEMFGPSLNANTGDWSVGVSGYRIAGGQIDHPVSEVTVAGNLIEIFARLVPGSDLEFRGAVNAPSVCVDAISVGGL</sequence>
<dbReference type="RefSeq" id="WP_271187400.1">
    <property type="nucleotide sequence ID" value="NZ_BSFE01000007.1"/>
</dbReference>
<dbReference type="Pfam" id="PF19289">
    <property type="entry name" value="PmbA_TldD_3rd"/>
    <property type="match status" value="1"/>
</dbReference>
<dbReference type="Pfam" id="PF19290">
    <property type="entry name" value="PmbA_TldD_2nd"/>
    <property type="match status" value="1"/>
</dbReference>
<evidence type="ECO:0000259" key="4">
    <source>
        <dbReference type="Pfam" id="PF19289"/>
    </source>
</evidence>
<name>A0A9W6IMI7_9PROT</name>
<comment type="caution">
    <text evidence="6">The sequence shown here is derived from an EMBL/GenBank/DDBJ whole genome shotgun (WGS) entry which is preliminary data.</text>
</comment>
<dbReference type="InterPro" id="IPR045569">
    <property type="entry name" value="Metalloprtase-TldD/E_C"/>
</dbReference>
<gene>
    <name evidence="6" type="ORF">GCM10017621_25490</name>
</gene>
<dbReference type="InterPro" id="IPR036059">
    <property type="entry name" value="TldD/PmbA_sf"/>
</dbReference>
<accession>A0A9W6IMI7</accession>